<dbReference type="AlphaFoldDB" id="A0A231H4D3"/>
<keyword evidence="1" id="KW-1133">Transmembrane helix</keyword>
<keyword evidence="3" id="KW-1185">Reference proteome</keyword>
<sequence>MKTFVKLWAFVTAALLLIVAGLVWMIWALGDLLPPSWSWVRWLAPLGLFPLLFVASTGWAWRSARDGAAIRPDGNVYGELIVGGVATGAFGVLASGVAALFSGLEYLSKRRLSNAGGPLCGSDTMIAGDRCVQIPGGRVHQYGELAGQYWSASWQAHLAGNYFWVSVAVAVVSLALLVVTFFKL</sequence>
<comment type="caution">
    <text evidence="2">The sequence shown here is derived from an EMBL/GenBank/DDBJ whole genome shotgun (WGS) entry which is preliminary data.</text>
</comment>
<feature type="transmembrane region" description="Helical" evidence="1">
    <location>
        <begin position="81"/>
        <end position="104"/>
    </location>
</feature>
<name>A0A231H4D3_9NOCA</name>
<evidence type="ECO:0000313" key="3">
    <source>
        <dbReference type="Proteomes" id="UP000215506"/>
    </source>
</evidence>
<feature type="transmembrane region" description="Helical" evidence="1">
    <location>
        <begin position="162"/>
        <end position="182"/>
    </location>
</feature>
<feature type="transmembrane region" description="Helical" evidence="1">
    <location>
        <begin position="7"/>
        <end position="27"/>
    </location>
</feature>
<dbReference type="EMBL" id="NGAF01000009">
    <property type="protein sequence ID" value="OXR43680.1"/>
    <property type="molecule type" value="Genomic_DNA"/>
</dbReference>
<evidence type="ECO:0008006" key="4">
    <source>
        <dbReference type="Google" id="ProtNLM"/>
    </source>
</evidence>
<keyword evidence="1" id="KW-0812">Transmembrane</keyword>
<protein>
    <recommendedName>
        <fullName evidence="4">Transmembrane protein</fullName>
    </recommendedName>
</protein>
<accession>A0A231H4D3</accession>
<dbReference type="RefSeq" id="WP_039778861.1">
    <property type="nucleotide sequence ID" value="NZ_JAAXOR010000001.1"/>
</dbReference>
<evidence type="ECO:0000313" key="2">
    <source>
        <dbReference type="EMBL" id="OXR43680.1"/>
    </source>
</evidence>
<organism evidence="2 3">
    <name type="scientific">Nocardia cerradoensis</name>
    <dbReference type="NCBI Taxonomy" id="85688"/>
    <lineage>
        <taxon>Bacteria</taxon>
        <taxon>Bacillati</taxon>
        <taxon>Actinomycetota</taxon>
        <taxon>Actinomycetes</taxon>
        <taxon>Mycobacteriales</taxon>
        <taxon>Nocardiaceae</taxon>
        <taxon>Nocardia</taxon>
    </lineage>
</organism>
<reference evidence="2 3" key="1">
    <citation type="submission" date="2017-07" db="EMBL/GenBank/DDBJ databases">
        <title>First draft Genome Sequence of Nocardia cerradoensis isolated from human infection.</title>
        <authorList>
            <person name="Carrasco G."/>
        </authorList>
    </citation>
    <scope>NUCLEOTIDE SEQUENCE [LARGE SCALE GENOMIC DNA]</scope>
    <source>
        <strain evidence="2 3">CNM20130759</strain>
    </source>
</reference>
<proteinExistence type="predicted"/>
<gene>
    <name evidence="2" type="ORF">B7C42_04548</name>
</gene>
<evidence type="ECO:0000256" key="1">
    <source>
        <dbReference type="SAM" id="Phobius"/>
    </source>
</evidence>
<feature type="transmembrane region" description="Helical" evidence="1">
    <location>
        <begin position="39"/>
        <end position="61"/>
    </location>
</feature>
<keyword evidence="1" id="KW-0472">Membrane</keyword>
<dbReference type="Proteomes" id="UP000215506">
    <property type="component" value="Unassembled WGS sequence"/>
</dbReference>